<gene>
    <name evidence="3" type="ORF">M011DRAFT_412120</name>
</gene>
<dbReference type="InterPro" id="IPR006328">
    <property type="entry name" value="2-HAD"/>
</dbReference>
<dbReference type="Gene3D" id="1.10.150.240">
    <property type="entry name" value="Putative phosphatase, domain 2"/>
    <property type="match status" value="1"/>
</dbReference>
<evidence type="ECO:0000313" key="4">
    <source>
        <dbReference type="Proteomes" id="UP000799440"/>
    </source>
</evidence>
<dbReference type="OrthoDB" id="40579at2759"/>
<keyword evidence="2" id="KW-0378">Hydrolase</keyword>
<dbReference type="PANTHER" id="PTHR43316:SF3">
    <property type="entry name" value="HALOACID DEHALOGENASE, TYPE II (AFU_ORTHOLOGUE AFUA_2G07750)-RELATED"/>
    <property type="match status" value="1"/>
</dbReference>
<dbReference type="InterPro" id="IPR006439">
    <property type="entry name" value="HAD-SF_hydro_IA"/>
</dbReference>
<dbReference type="SUPFAM" id="SSF56784">
    <property type="entry name" value="HAD-like"/>
    <property type="match status" value="1"/>
</dbReference>
<organism evidence="3 4">
    <name type="scientific">Sporormia fimetaria CBS 119925</name>
    <dbReference type="NCBI Taxonomy" id="1340428"/>
    <lineage>
        <taxon>Eukaryota</taxon>
        <taxon>Fungi</taxon>
        <taxon>Dikarya</taxon>
        <taxon>Ascomycota</taxon>
        <taxon>Pezizomycotina</taxon>
        <taxon>Dothideomycetes</taxon>
        <taxon>Pleosporomycetidae</taxon>
        <taxon>Pleosporales</taxon>
        <taxon>Sporormiaceae</taxon>
        <taxon>Sporormia</taxon>
    </lineage>
</organism>
<dbReference type="PRINTS" id="PR00413">
    <property type="entry name" value="HADHALOGNASE"/>
</dbReference>
<reference evidence="3" key="1">
    <citation type="journal article" date="2020" name="Stud. Mycol.">
        <title>101 Dothideomycetes genomes: a test case for predicting lifestyles and emergence of pathogens.</title>
        <authorList>
            <person name="Haridas S."/>
            <person name="Albert R."/>
            <person name="Binder M."/>
            <person name="Bloem J."/>
            <person name="Labutti K."/>
            <person name="Salamov A."/>
            <person name="Andreopoulos B."/>
            <person name="Baker S."/>
            <person name="Barry K."/>
            <person name="Bills G."/>
            <person name="Bluhm B."/>
            <person name="Cannon C."/>
            <person name="Castanera R."/>
            <person name="Culley D."/>
            <person name="Daum C."/>
            <person name="Ezra D."/>
            <person name="Gonzalez J."/>
            <person name="Henrissat B."/>
            <person name="Kuo A."/>
            <person name="Liang C."/>
            <person name="Lipzen A."/>
            <person name="Lutzoni F."/>
            <person name="Magnuson J."/>
            <person name="Mondo S."/>
            <person name="Nolan M."/>
            <person name="Ohm R."/>
            <person name="Pangilinan J."/>
            <person name="Park H.-J."/>
            <person name="Ramirez L."/>
            <person name="Alfaro M."/>
            <person name="Sun H."/>
            <person name="Tritt A."/>
            <person name="Yoshinaga Y."/>
            <person name="Zwiers L.-H."/>
            <person name="Turgeon B."/>
            <person name="Goodwin S."/>
            <person name="Spatafora J."/>
            <person name="Crous P."/>
            <person name="Grigoriev I."/>
        </authorList>
    </citation>
    <scope>NUCLEOTIDE SEQUENCE</scope>
    <source>
        <strain evidence="3">CBS 119925</strain>
    </source>
</reference>
<dbReference type="Proteomes" id="UP000799440">
    <property type="component" value="Unassembled WGS sequence"/>
</dbReference>
<proteinExistence type="inferred from homology"/>
<dbReference type="NCBIfam" id="TIGR01493">
    <property type="entry name" value="HAD-SF-IA-v2"/>
    <property type="match status" value="1"/>
</dbReference>
<dbReference type="GO" id="GO:0019120">
    <property type="term" value="F:hydrolase activity, acting on acid halide bonds, in C-halide compounds"/>
    <property type="evidence" value="ECO:0007669"/>
    <property type="project" value="InterPro"/>
</dbReference>
<dbReference type="EMBL" id="MU006605">
    <property type="protein sequence ID" value="KAF2742728.1"/>
    <property type="molecule type" value="Genomic_DNA"/>
</dbReference>
<comment type="similarity">
    <text evidence="1">Belongs to the HAD-like hydrolase superfamily. S-2-haloalkanoic acid dehalogenase family.</text>
</comment>
<dbReference type="AlphaFoldDB" id="A0A6A6UWT1"/>
<dbReference type="Pfam" id="PF00702">
    <property type="entry name" value="Hydrolase"/>
    <property type="match status" value="1"/>
</dbReference>
<accession>A0A6A6UWT1</accession>
<protein>
    <submittedName>
        <fullName evidence="3">Haloacid dehalogenase</fullName>
    </submittedName>
</protein>
<dbReference type="NCBIfam" id="TIGR01428">
    <property type="entry name" value="HAD_type_II"/>
    <property type="match status" value="1"/>
</dbReference>
<dbReference type="PANTHER" id="PTHR43316">
    <property type="entry name" value="HYDROLASE, HALOACID DELAHOGENASE-RELATED"/>
    <property type="match status" value="1"/>
</dbReference>
<name>A0A6A6UWT1_9PLEO</name>
<sequence length="264" mass="29703">MELPKALFFDVFGTCVDWRTTVTDTLDNSARAALSSQHKQLDPALRERVSSWSKDNWASFAQEWRNSYKKFVYSLATDPTLPWKTVDEHHLEALNHLLAAHKLEGLWNSDELRDLNLVWHRLAPWSDTAAGLKALNSLTQTATLSNGNIDLLNDLNTNGHLEFQHVLSGEMFGSYKPSPKVYLGAAARLELEPRECAMVAAHLGDLRAAKSCGLRTVYVERPMEEDWAEDDVERAKADGWVDLWVGEEEGGFVGLAERLARLRG</sequence>
<dbReference type="InterPro" id="IPR036412">
    <property type="entry name" value="HAD-like_sf"/>
</dbReference>
<dbReference type="InterPro" id="IPR023214">
    <property type="entry name" value="HAD_sf"/>
</dbReference>
<dbReference type="InterPro" id="IPR023198">
    <property type="entry name" value="PGP-like_dom2"/>
</dbReference>
<evidence type="ECO:0000256" key="1">
    <source>
        <dbReference type="ARBA" id="ARBA00008106"/>
    </source>
</evidence>
<evidence type="ECO:0000313" key="3">
    <source>
        <dbReference type="EMBL" id="KAF2742728.1"/>
    </source>
</evidence>
<keyword evidence="4" id="KW-1185">Reference proteome</keyword>
<dbReference type="Gene3D" id="3.40.50.1000">
    <property type="entry name" value="HAD superfamily/HAD-like"/>
    <property type="match status" value="1"/>
</dbReference>
<dbReference type="InterPro" id="IPR051540">
    <property type="entry name" value="S-2-haloacid_dehalogenase"/>
</dbReference>
<evidence type="ECO:0000256" key="2">
    <source>
        <dbReference type="ARBA" id="ARBA00022801"/>
    </source>
</evidence>
<dbReference type="GO" id="GO:0016791">
    <property type="term" value="F:phosphatase activity"/>
    <property type="evidence" value="ECO:0007669"/>
    <property type="project" value="UniProtKB-ARBA"/>
</dbReference>